<evidence type="ECO:0000256" key="4">
    <source>
        <dbReference type="ARBA" id="ARBA00022679"/>
    </source>
</evidence>
<feature type="domain" description="Carrier" evidence="10">
    <location>
        <begin position="1395"/>
        <end position="1470"/>
    </location>
</feature>
<comment type="caution">
    <text evidence="8">Lacks conserved residue(s) required for the propagation of feature annotation.</text>
</comment>
<feature type="region of interest" description="C-terminal hotdog fold" evidence="8">
    <location>
        <begin position="2517"/>
        <end position="2654"/>
    </location>
</feature>
<dbReference type="FunFam" id="3.40.366.10:FF:000002">
    <property type="entry name" value="Probable polyketide synthase 2"/>
    <property type="match status" value="2"/>
</dbReference>
<dbReference type="InterPro" id="IPR042104">
    <property type="entry name" value="PKS_dehydratase_sf"/>
</dbReference>
<dbReference type="Gene3D" id="3.40.366.10">
    <property type="entry name" value="Malonyl-Coenzyme A Acyl Carrier Protein, domain 2"/>
    <property type="match status" value="2"/>
</dbReference>
<dbReference type="FunFam" id="3.90.180.10:FF:000032">
    <property type="entry name" value="Probable polyketide synthase pks1"/>
    <property type="match status" value="1"/>
</dbReference>
<dbReference type="CDD" id="cd00833">
    <property type="entry name" value="PKS"/>
    <property type="match status" value="2"/>
</dbReference>
<evidence type="ECO:0000259" key="10">
    <source>
        <dbReference type="PROSITE" id="PS50075"/>
    </source>
</evidence>
<keyword evidence="7" id="KW-0012">Acyltransferase</keyword>
<dbReference type="SUPFAM" id="SSF47336">
    <property type="entry name" value="ACP-like"/>
    <property type="match status" value="3"/>
</dbReference>
<dbReference type="SMART" id="SM00825">
    <property type="entry name" value="PKS_KS"/>
    <property type="match status" value="2"/>
</dbReference>
<dbReference type="PROSITE" id="PS52019">
    <property type="entry name" value="PKS_MFAS_DH"/>
    <property type="match status" value="2"/>
</dbReference>
<feature type="active site" description="Proton donor; for dehydratase activity" evidence="8">
    <location>
        <position position="2578"/>
    </location>
</feature>
<dbReference type="InterPro" id="IPR020807">
    <property type="entry name" value="PKS_DH"/>
</dbReference>
<dbReference type="CDD" id="cd05195">
    <property type="entry name" value="enoyl_red"/>
    <property type="match status" value="1"/>
</dbReference>
<feature type="compositionally biased region" description="Basic and acidic residues" evidence="9">
    <location>
        <begin position="566"/>
        <end position="575"/>
    </location>
</feature>
<dbReference type="InterPro" id="IPR020843">
    <property type="entry name" value="ER"/>
</dbReference>
<feature type="region of interest" description="C-terminal hotdog fold" evidence="8">
    <location>
        <begin position="1209"/>
        <end position="1348"/>
    </location>
</feature>
<feature type="domain" description="Carrier" evidence="10">
    <location>
        <begin position="3467"/>
        <end position="3542"/>
    </location>
</feature>
<evidence type="ECO:0000256" key="8">
    <source>
        <dbReference type="PROSITE-ProRule" id="PRU01363"/>
    </source>
</evidence>
<dbReference type="InterPro" id="IPR011032">
    <property type="entry name" value="GroES-like_sf"/>
</dbReference>
<dbReference type="SUPFAM" id="SSF50129">
    <property type="entry name" value="GroES-like"/>
    <property type="match status" value="1"/>
</dbReference>
<sequence>MSQLWNVAKTSGEGLARTVAALPAPDRRPALLDLIREETLAALRKARPEDAGRTVTLDAERPFQLLGLDSLALTDLHARLVARTGLDLPVTIGFDYPTPELLAEHLVAEILGIPDGEQAADAPADTGDAAAHDPVAIVGVGCRYPGDVRSPADLWRLLTEGAHVIGDFPTDRGWDLDRLYDPDPGTPGTSYVRHGGFLPDAADFDADFFEIGPKEATVMDPQQRLLLETSWEALERAGIDPGQLRGSRAGVFIGVEPHEYGPRVHEAPDGLDGYLMAGTAPSIVSGRVAYTLGLEGPALTVDTACSGSLVALHLAVQSLRRGESTLALAGGVTVISSPGTFTTFSRQRGLAADGKCKAFSAAADGTNFAEGAGVLVLERLSDARRNGHRVLAVVRGSAINQDGASNGLTAPSGPAQRRVIRQALADAGLTPDQVDTVEAHGTGTRLGDPIEAHAVIAAYGGARTPEQPLWLGSVKSNIGHTGAAAGVAGIIKVVEAMRHGVLPRTLHADEPSPYIDWSAGTVKLLTEPVPWPARDGRARRAGVSSFGVSGTNAHVVVEEPPAAEESADRAADETAGRPGHTEGPGHAARFVPLVVSAKSTAALRAQAGRIAALLDGGGGTGETEGAGGEPASLTDAAYSLATTRASLPRRAAVVAADPAEALRTLRALAAGESGSGAPHAKAAPGRLAFLFTGQGSQRLAMGRELHGSFPVFARALDEAAAYLDIQLGVPLLEVLFAGEGTPEAALLDSTAYAQPALFAVETALFRLLDSWGVVPDYVAGHSVGELAAAHAAGVLSLEDAALLVGARGRLMQELPEAGSMVAVEATEEEVARFLADRSLEDRAAVAAVNGPSAVVVSGDEDAVRRIVEHFPGRRTKHLRTSHAFHSPLMEPMTAAFRQMAQAMTYREPRIPLVSTLTGSPVVPDAEYWVRHVREAVRFQDSVRWLEAQGVRTYLELGPDPVLSAMGRDCLSAEPAPDTADTDSEEAGDADVVFVSALRAGRSEERELVTAVAAAHVRGARVDWEAFFAGTGARRIDLPTYAFQRRRYWIDLDAGRAADVAAAGLSRTEHPLFGAVVEPAGTDGVLLTGRLSLASHPWLGDYRSSGVVLVPGTAFVEMAVHAGDRVGCGTLDELALHAPLVFPEDAQVALQAAVGPPAASGRRGVDLYARTADDLPWTHHATAALVPAAPDRAAAEPARGTAASWPPAGAKPIGLAAAHEQAAHDLGAGPGSANLRAAWRLGDEVFAEVALAEADRGDAKRYGLHPVLLDSALGAMALLGRDTAGGDAPRMPVAWTGVTLHASGAATLRVRLSVREPDTVRVALADPTGEPVATVDSVAVRPVPADALRIDPTGPGSGAPTGPAPAVRRTAAAGPIAGNTTFARRLAELPEAERTRFVLDLVRTHVAAVLGHDGAAAVDPGRTFSESGFDSLAAVELRNALNRATGLPLPTTLVFDHPTPRILAEFVLASALGRAGDTAAAAAAFVAADREPVAIVGMACRFPGDVTSPEELWWVVEQGRDCITAFPEDRGWRVDEIYDPKPGKPGKTSVREGGFLHDAADFDPEPFGIGPREALAMDPQHRLLLETAWEALERAGLDPTSLRGSRTGVFAGASYHDWASRLAVAPDELAGFHGIGSAGSLASGRLAYTFGLEGPAVTVDTACSSSLVALHLAVQALRSGECTMALAGGVTVMSTPEALIDVSVQRGLAADARCKSFAAAADGAIWGEGVGMLVVERLSDAERWGHPVLAVVRGTAINQDGASNGLTAPSGPAQQRVIRQALANAGLTPADVDAVEAHGTGTKLGDPIEAQALLATYGQARPEDRPLWLGSVKSNIGHAQSAAGVAGVIKMVEAMRHGVLPKTLHVDAPTAEVDWSAGAVELLTESRQWPAADGRPRRAGVSSFGVSGTNAHVVLEQPAAAPARTAAVPAPPAVVPWVLSARSADALRAQASRLWSHLDADMHELADVGLSLATTRAAFEHRAVVVAEGHEQGLAGLAALSEDSPAAQVVTGRASDGRTAFLFSGQGSQRVGMGRELYAAFPVFAQAFDEAVAVVDGQFERPLREVMWGDALALDRTEFAQPALFAVEVALFRLLASWGVRPEFVAGHSVGELAAAHVAGVLSLADAARLVAARGRLMQALPSGGAMVAVEAGEAEVLPLLDASVSIAAVNGPSSVVVSGEEAAVEAVVGRFAGLGRRTSRLRTSHAFHSPLMEPMLAEFRAVAEELTYHEPEIPVVSNLTGALVEEFTADYWVRHVREAVRFADGIAWLRGEGVTRFVELGPDGVLAGMARQLIDAPETVTVAMLRKDRPEPTALLTALGQLHVTGVQVDWEAFFADTGARRVDLPTYAFQHRRFWLDGATTGGDPAALGVGSAEHPLLGAMVPLPDSDGVVFTGRLSLATHPWLADHRVLGRVIVSGSALVELAVRAGDEVGCDEVEELTLQAPLVLPAQGGVVLQVVVGGADDTGRRTVTVYSRDEAAPAGPSWAKHATGTLAAASGAAAAESTAEPLPWPPPDAAPVDVSRAYEELSDRGYQYGPAYQGLRAAWRRGHEIFAEVALGDETRAEAGLFGLHPALLDAALHAEPLLDDSGRTLLPFAWTGVSLKAAGASALRVRTVREPGAEAATLYLADTEGRPVMTVRSLVERPVSVDQLASSQAYDSSLFRLAWEPAAPAEAGEGAGTASVAWVGGQEPSDTVARFADQAALCAAVAAEGADTPQIVVLDIGHAGHTPLGDGADVPGRVRETTGKVLEAVQLWLADERFAPSRLAVLTRGAQALDGEDVTDLAAAAVWGLVQAAQSEEPGRLVLVDAEADADVSAEAVARLVAMDEPRLVLRGGQAYAARLRTAASGPGLVPPVGKEPWELRATGSTLDDLAVVPSDEPGGPLRAGQVRIDVRAAGVNFRDVLIALGMYPGGGKIGGEGVGIVTEVGPGVDGLRPGDRVLGLLATGPGPVAVTDRRLVARIPEGWSFEEAATVPLVFLTAWYGLVDLAGTRPGDKVLVHAATGGVGMAAVQIARHLGAEVFGTASPGKWETLAGLGLDREHIAGSRTLDFEDAFRAATGGRGMDVVLNSLAREYVDASLRLMAPGGRFVEMGKTDLRDPHHVAAEYPKTTPAYRSFDLMDAGPDRIREMLAQLVELFEAGALRPLPVRTWDVRRAPDAFRFLSQARHTGKLALTMPRQRDPEGTVLVTGGTGALGAMVARHLVAAHGARRLLLVSRTGAAAPGAAELVRELAESGAEATVAACDVADRDRLAELLAGIPAAHPLTAVVHTAGVLDDAVIASLNPQRMAAVLRPKADAAWHLHELTRDLDLAAFVLFSSTSGCIDGAGQGNYAAANAFLDGLALHRRAAGLPAQSLAWTLWAGQGMGSFLGHADLRRLAGRGIFALTREQGLDLLDTAARFDAATLIPMPMDLKLRAADGELSALYRGLVRVPGRRAAAADEAAEAGPSLASRVAALPADRRAALLLEVVREHAAAVIGHAGAAAIDPARPFKDLGFDSLTTIELRNRLSSATGLRLPATLVFDYPDPPVLARYLLSELAPETEPENPSEAATDGGAEDDQVAALRTMDVGDLIKAARRSASG</sequence>
<keyword evidence="4" id="KW-0808">Transferase</keyword>
<evidence type="ECO:0000256" key="5">
    <source>
        <dbReference type="ARBA" id="ARBA00023194"/>
    </source>
</evidence>
<dbReference type="PROSITE" id="PS00606">
    <property type="entry name" value="KS3_1"/>
    <property type="match status" value="1"/>
</dbReference>
<dbReference type="Pfam" id="PF02801">
    <property type="entry name" value="Ketoacyl-synt_C"/>
    <property type="match status" value="2"/>
</dbReference>
<dbReference type="SMART" id="SM00826">
    <property type="entry name" value="PKS_DH"/>
    <property type="match status" value="2"/>
</dbReference>
<dbReference type="InterPro" id="IPR020841">
    <property type="entry name" value="PKS_Beta-ketoAc_synthase_dom"/>
</dbReference>
<feature type="domain" description="Ketosynthase family 3 (KS3)" evidence="11">
    <location>
        <begin position="132"/>
        <end position="559"/>
    </location>
</feature>
<dbReference type="Gene3D" id="3.40.47.10">
    <property type="match status" value="2"/>
</dbReference>
<dbReference type="InterPro" id="IPR055123">
    <property type="entry name" value="SpnB-like_Rossmann"/>
</dbReference>
<dbReference type="FunFam" id="3.40.47.10:FF:000019">
    <property type="entry name" value="Polyketide synthase type I"/>
    <property type="match status" value="2"/>
</dbReference>
<reference evidence="13" key="1">
    <citation type="journal article" date="2013" name="ChemBioChem">
        <title>A unique amino transfer mechanism for constructing the ?-amino fatty acid starter unit in the biosynthesis of the macrolactam antibiotic cremimycin.</title>
        <authorList>
            <person name="Amagai K."/>
            <person name="Takaku R."/>
            <person name="Kudo F."/>
            <person name="Eguchi T."/>
        </authorList>
    </citation>
    <scope>NUCLEOTIDE SEQUENCE</scope>
    <source>
        <strain evidence="13">MJ635-86F5</strain>
    </source>
</reference>
<dbReference type="Pfam" id="PF00698">
    <property type="entry name" value="Acyl_transf_1"/>
    <property type="match status" value="2"/>
</dbReference>
<keyword evidence="3" id="KW-0597">Phosphoprotein</keyword>
<dbReference type="GO" id="GO:0033068">
    <property type="term" value="P:macrolide biosynthetic process"/>
    <property type="evidence" value="ECO:0007669"/>
    <property type="project" value="UniProtKB-ARBA"/>
</dbReference>
<evidence type="ECO:0000256" key="6">
    <source>
        <dbReference type="ARBA" id="ARBA00023268"/>
    </source>
</evidence>
<keyword evidence="2" id="KW-0596">Phosphopantetheine</keyword>
<dbReference type="SMART" id="SM00823">
    <property type="entry name" value="PKS_PP"/>
    <property type="match status" value="3"/>
</dbReference>
<name>X5IBS8_9ACTN</name>
<dbReference type="Gene3D" id="3.10.129.110">
    <property type="entry name" value="Polyketide synthase dehydratase"/>
    <property type="match status" value="2"/>
</dbReference>
<keyword evidence="5" id="KW-0045">Antibiotic biosynthesis</keyword>
<dbReference type="InterPro" id="IPR014043">
    <property type="entry name" value="Acyl_transferase_dom"/>
</dbReference>
<dbReference type="InterPro" id="IPR036736">
    <property type="entry name" value="ACP-like_sf"/>
</dbReference>
<dbReference type="InterPro" id="IPR013968">
    <property type="entry name" value="PKS_KR"/>
</dbReference>
<dbReference type="SUPFAM" id="SSF52151">
    <property type="entry name" value="FabD/lysophospholipase-like"/>
    <property type="match status" value="2"/>
</dbReference>
<dbReference type="InterPro" id="IPR001227">
    <property type="entry name" value="Ac_transferase_dom_sf"/>
</dbReference>
<feature type="active site" description="Proton acceptor; for dehydratase activity" evidence="8">
    <location>
        <position position="2408"/>
    </location>
</feature>
<dbReference type="PROSITE" id="PS52004">
    <property type="entry name" value="KS3_2"/>
    <property type="match status" value="2"/>
</dbReference>
<dbReference type="EMBL" id="AB818354">
    <property type="protein sequence ID" value="BAO66519.1"/>
    <property type="molecule type" value="Genomic_DNA"/>
</dbReference>
<protein>
    <submittedName>
        <fullName evidence="13">Type I polyketide synthase</fullName>
    </submittedName>
</protein>
<dbReference type="CDD" id="cd08956">
    <property type="entry name" value="KR_3_FAS_SDR_x"/>
    <property type="match status" value="1"/>
</dbReference>
<dbReference type="GO" id="GO:0006633">
    <property type="term" value="P:fatty acid biosynthetic process"/>
    <property type="evidence" value="ECO:0007669"/>
    <property type="project" value="InterPro"/>
</dbReference>
<evidence type="ECO:0000256" key="7">
    <source>
        <dbReference type="ARBA" id="ARBA00023315"/>
    </source>
</evidence>
<dbReference type="SMART" id="SM00829">
    <property type="entry name" value="PKS_ER"/>
    <property type="match status" value="1"/>
</dbReference>
<dbReference type="PANTHER" id="PTHR43775:SF51">
    <property type="entry name" value="INACTIVE PHENOLPHTHIOCEROL SYNTHESIS POLYKETIDE SYNTHASE TYPE I PKS1-RELATED"/>
    <property type="match status" value="1"/>
</dbReference>
<dbReference type="Pfam" id="PF08240">
    <property type="entry name" value="ADH_N"/>
    <property type="match status" value="1"/>
</dbReference>
<dbReference type="Pfam" id="PF14765">
    <property type="entry name" value="PS-DH"/>
    <property type="match status" value="2"/>
</dbReference>
<dbReference type="Pfam" id="PF21089">
    <property type="entry name" value="PKS_DH_N"/>
    <property type="match status" value="2"/>
</dbReference>
<dbReference type="PROSITE" id="PS00012">
    <property type="entry name" value="PHOSPHOPANTETHEINE"/>
    <property type="match status" value="2"/>
</dbReference>
<feature type="domain" description="Ketosynthase family 3 (KS3)" evidence="11">
    <location>
        <begin position="1489"/>
        <end position="1916"/>
    </location>
</feature>
<dbReference type="Gene3D" id="1.10.1200.10">
    <property type="entry name" value="ACP-like"/>
    <property type="match status" value="3"/>
</dbReference>
<dbReference type="InterPro" id="IPR020806">
    <property type="entry name" value="PKS_PP-bd"/>
</dbReference>
<dbReference type="SMART" id="SM00827">
    <property type="entry name" value="PKS_AT"/>
    <property type="match status" value="2"/>
</dbReference>
<dbReference type="InterPro" id="IPR006162">
    <property type="entry name" value="Ppantetheine_attach_site"/>
</dbReference>
<dbReference type="FunFam" id="1.10.1200.10:FF:000007">
    <property type="entry name" value="Probable polyketide synthase pks17"/>
    <property type="match status" value="2"/>
</dbReference>
<evidence type="ECO:0000256" key="2">
    <source>
        <dbReference type="ARBA" id="ARBA00022450"/>
    </source>
</evidence>
<feature type="domain" description="Carrier" evidence="10">
    <location>
        <begin position="34"/>
        <end position="110"/>
    </location>
</feature>
<dbReference type="InterPro" id="IPR014031">
    <property type="entry name" value="Ketoacyl_synth_C"/>
</dbReference>
<evidence type="ECO:0000259" key="12">
    <source>
        <dbReference type="PROSITE" id="PS52019"/>
    </source>
</evidence>
<dbReference type="SUPFAM" id="SSF53901">
    <property type="entry name" value="Thiolase-like"/>
    <property type="match status" value="2"/>
</dbReference>
<dbReference type="GO" id="GO:0031177">
    <property type="term" value="F:phosphopantetheine binding"/>
    <property type="evidence" value="ECO:0007669"/>
    <property type="project" value="InterPro"/>
</dbReference>
<dbReference type="GO" id="GO:0016491">
    <property type="term" value="F:oxidoreductase activity"/>
    <property type="evidence" value="ECO:0007669"/>
    <property type="project" value="InterPro"/>
</dbReference>
<dbReference type="InterPro" id="IPR049552">
    <property type="entry name" value="PKS_DH_N"/>
</dbReference>
<dbReference type="InterPro" id="IPR049551">
    <property type="entry name" value="PKS_DH_C"/>
</dbReference>
<feature type="domain" description="PKS/mFAS DH" evidence="12">
    <location>
        <begin position="1069"/>
        <end position="1348"/>
    </location>
</feature>
<evidence type="ECO:0000256" key="1">
    <source>
        <dbReference type="ARBA" id="ARBA00004792"/>
    </source>
</evidence>
<dbReference type="Pfam" id="PF22953">
    <property type="entry name" value="SpnB_Rossmann"/>
    <property type="match status" value="1"/>
</dbReference>
<dbReference type="SUPFAM" id="SSF51735">
    <property type="entry name" value="NAD(P)-binding Rossmann-fold domains"/>
    <property type="match status" value="3"/>
</dbReference>
<feature type="region of interest" description="Disordered" evidence="9">
    <location>
        <begin position="3544"/>
        <end position="3565"/>
    </location>
</feature>
<dbReference type="InterPro" id="IPR050091">
    <property type="entry name" value="PKS_NRPS_Biosynth_Enz"/>
</dbReference>
<dbReference type="InterPro" id="IPR016036">
    <property type="entry name" value="Malonyl_transacylase_ACP-bd"/>
</dbReference>
<dbReference type="InterPro" id="IPR016039">
    <property type="entry name" value="Thiolase-like"/>
</dbReference>
<accession>X5IBS8</accession>
<feature type="region of interest" description="N-terminal hotdog fold" evidence="8">
    <location>
        <begin position="2376"/>
        <end position="2501"/>
    </location>
</feature>
<dbReference type="Pfam" id="PF16197">
    <property type="entry name" value="KAsynt_C_assoc"/>
    <property type="match status" value="2"/>
</dbReference>
<dbReference type="GO" id="GO:0004315">
    <property type="term" value="F:3-oxoacyl-[acyl-carrier-protein] synthase activity"/>
    <property type="evidence" value="ECO:0007669"/>
    <property type="project" value="InterPro"/>
</dbReference>
<dbReference type="Gene3D" id="3.40.50.11460">
    <property type="match status" value="1"/>
</dbReference>
<dbReference type="SMART" id="SM00822">
    <property type="entry name" value="PKS_KR"/>
    <property type="match status" value="1"/>
</dbReference>
<dbReference type="Pfam" id="PF00550">
    <property type="entry name" value="PP-binding"/>
    <property type="match status" value="3"/>
</dbReference>
<dbReference type="PROSITE" id="PS50075">
    <property type="entry name" value="CARRIER"/>
    <property type="match status" value="3"/>
</dbReference>
<dbReference type="InterPro" id="IPR009081">
    <property type="entry name" value="PP-bd_ACP"/>
</dbReference>
<dbReference type="Gene3D" id="3.30.70.3290">
    <property type="match status" value="2"/>
</dbReference>
<feature type="region of interest" description="Disordered" evidence="9">
    <location>
        <begin position="559"/>
        <end position="586"/>
    </location>
</feature>
<dbReference type="InterPro" id="IPR016035">
    <property type="entry name" value="Acyl_Trfase/lysoPLipase"/>
</dbReference>
<dbReference type="InterPro" id="IPR018201">
    <property type="entry name" value="Ketoacyl_synth_AS"/>
</dbReference>
<evidence type="ECO:0000313" key="13">
    <source>
        <dbReference type="EMBL" id="BAO66519.1"/>
    </source>
</evidence>
<dbReference type="InterPro" id="IPR032821">
    <property type="entry name" value="PKS_assoc"/>
</dbReference>
<dbReference type="Pfam" id="PF08659">
    <property type="entry name" value="KR"/>
    <property type="match status" value="1"/>
</dbReference>
<dbReference type="SUPFAM" id="SSF55048">
    <property type="entry name" value="Probable ACP-binding domain of malonyl-CoA ACP transacylase"/>
    <property type="match status" value="2"/>
</dbReference>
<dbReference type="Pfam" id="PF13602">
    <property type="entry name" value="ADH_zinc_N_2"/>
    <property type="match status" value="1"/>
</dbReference>
<dbReference type="SMART" id="SM01294">
    <property type="entry name" value="PKS_PP_betabranch"/>
    <property type="match status" value="2"/>
</dbReference>
<dbReference type="GO" id="GO:0004312">
    <property type="term" value="F:fatty acid synthase activity"/>
    <property type="evidence" value="ECO:0007669"/>
    <property type="project" value="TreeGrafter"/>
</dbReference>
<dbReference type="Pfam" id="PF00109">
    <property type="entry name" value="ketoacyl-synt"/>
    <property type="match status" value="2"/>
</dbReference>
<comment type="pathway">
    <text evidence="1">Antibiotic biosynthesis.</text>
</comment>
<dbReference type="InterPro" id="IPR036291">
    <property type="entry name" value="NAD(P)-bd_dom_sf"/>
</dbReference>
<keyword evidence="6" id="KW-0511">Multifunctional enzyme</keyword>
<evidence type="ECO:0000256" key="3">
    <source>
        <dbReference type="ARBA" id="ARBA00022553"/>
    </source>
</evidence>
<dbReference type="Gene3D" id="3.90.180.10">
    <property type="entry name" value="Medium-chain alcohol dehydrogenases, catalytic domain"/>
    <property type="match status" value="1"/>
</dbReference>
<evidence type="ECO:0000256" key="9">
    <source>
        <dbReference type="SAM" id="MobiDB-lite"/>
    </source>
</evidence>
<evidence type="ECO:0000259" key="11">
    <source>
        <dbReference type="PROSITE" id="PS52004"/>
    </source>
</evidence>
<dbReference type="InterPro" id="IPR049900">
    <property type="entry name" value="PKS_mFAS_DH"/>
</dbReference>
<dbReference type="InterPro" id="IPR057326">
    <property type="entry name" value="KR_dom"/>
</dbReference>
<dbReference type="PANTHER" id="PTHR43775">
    <property type="entry name" value="FATTY ACID SYNTHASE"/>
    <property type="match status" value="1"/>
</dbReference>
<proteinExistence type="predicted"/>
<dbReference type="Gene3D" id="3.40.50.720">
    <property type="entry name" value="NAD(P)-binding Rossmann-like Domain"/>
    <property type="match status" value="1"/>
</dbReference>
<dbReference type="InterPro" id="IPR013154">
    <property type="entry name" value="ADH-like_N"/>
</dbReference>
<gene>
    <name evidence="13" type="primary">cmiP1</name>
</gene>
<feature type="region of interest" description="N-terminal hotdog fold" evidence="8">
    <location>
        <begin position="1069"/>
        <end position="1191"/>
    </location>
</feature>
<organism evidence="13">
    <name type="scientific">Streptomyces sp. MJ635-86F5</name>
    <dbReference type="NCBI Taxonomy" id="1321967"/>
    <lineage>
        <taxon>Bacteria</taxon>
        <taxon>Bacillati</taxon>
        <taxon>Actinomycetota</taxon>
        <taxon>Actinomycetes</taxon>
        <taxon>Kitasatosporales</taxon>
        <taxon>Streptomycetaceae</taxon>
        <taxon>Streptomyces</taxon>
    </lineage>
</organism>
<dbReference type="InterPro" id="IPR014030">
    <property type="entry name" value="Ketoacyl_synth_N"/>
</dbReference>
<dbReference type="FunFam" id="3.40.50.720:FF:000209">
    <property type="entry name" value="Polyketide synthase Pks12"/>
    <property type="match status" value="1"/>
</dbReference>
<feature type="domain" description="PKS/mFAS DH" evidence="12">
    <location>
        <begin position="2376"/>
        <end position="2654"/>
    </location>
</feature>